<dbReference type="SUPFAM" id="SSF47741">
    <property type="entry name" value="CO dehydrogenase ISP C-domain like"/>
    <property type="match status" value="1"/>
</dbReference>
<gene>
    <name evidence="6" type="primary">xdhA</name>
    <name evidence="6" type="ordered locus">MEALZ_1437</name>
</gene>
<accession>G4SXT1</accession>
<name>G4SXT1_META2</name>
<dbReference type="SUPFAM" id="SSF56176">
    <property type="entry name" value="FAD-binding/transporter-associated domain-like"/>
    <property type="match status" value="1"/>
</dbReference>
<dbReference type="InterPro" id="IPR036683">
    <property type="entry name" value="CO_DH_flav_C_dom_sf"/>
</dbReference>
<keyword evidence="6" id="KW-0560">Oxidoreductase</keyword>
<evidence type="ECO:0000256" key="1">
    <source>
        <dbReference type="ARBA" id="ARBA00022630"/>
    </source>
</evidence>
<dbReference type="Gene3D" id="3.30.390.50">
    <property type="entry name" value="CO dehydrogenase flavoprotein, C-terminal domain"/>
    <property type="match status" value="1"/>
</dbReference>
<dbReference type="InterPro" id="IPR036884">
    <property type="entry name" value="2Fe-2S-bd_dom_sf"/>
</dbReference>
<dbReference type="STRING" id="1091494.MEALZ_1437"/>
<dbReference type="Gene3D" id="3.10.20.30">
    <property type="match status" value="1"/>
</dbReference>
<dbReference type="SUPFAM" id="SSF55447">
    <property type="entry name" value="CO dehydrogenase flavoprotein C-terminal domain-like"/>
    <property type="match status" value="1"/>
</dbReference>
<dbReference type="InterPro" id="IPR005107">
    <property type="entry name" value="CO_DH_flav_C"/>
</dbReference>
<keyword evidence="1" id="KW-0285">Flavoprotein</keyword>
<dbReference type="InterPro" id="IPR012675">
    <property type="entry name" value="Beta-grasp_dom_sf"/>
</dbReference>
<dbReference type="SMART" id="SM01092">
    <property type="entry name" value="CO_deh_flav_C"/>
    <property type="match status" value="1"/>
</dbReference>
<dbReference type="PROSITE" id="PS51387">
    <property type="entry name" value="FAD_PCMH"/>
    <property type="match status" value="1"/>
</dbReference>
<dbReference type="InterPro" id="IPR016208">
    <property type="entry name" value="Ald_Oxase/xanthine_DH-like"/>
</dbReference>
<sequence length="468" mass="50845">MTRFILNRIAIGDHAHPATVVLDLIRQRQGLTGTKDVCREGDCGACQVLLGKIRGGRLRYQAVNACLLPLGAIDACHVVTVEGLNAESLNPVQRALVDCGAIQCGFCTPGLVMALTGFFLNAETSDEQAAIDALAGNLCRCTGYAGIKRAIARLCRQFDLSVSPPECRIDDLVRWQILPAYFSEIAAKLAALSPRDAVEPSPDALLVGGGTDLWVARPHSLHIRPLAFLPDSSDSVRFDADDCIVNAAASIEQLQTSKLFRQLFPSVTQDFELICSAPVRTRATVGGNLVNASPIADLAVFFLALNASLLLVSHDACRTVSLKDFFQGYKQVDLQSGERLQAIRFNRAAAQSFSYEKVGMRRHLDIAAVNSALGIEHTDGRIVSACLSAGGVAPVPFYFEKACDYLQGRPITPETVTAAADIARQEIAPISDLRGSADYKRLLLRQLIFAHFMKLFPEAIRWEQLHAR</sequence>
<dbReference type="PANTHER" id="PTHR45444">
    <property type="entry name" value="XANTHINE DEHYDROGENASE"/>
    <property type="match status" value="1"/>
</dbReference>
<dbReference type="GO" id="GO:0004854">
    <property type="term" value="F:xanthine dehydrogenase activity"/>
    <property type="evidence" value="ECO:0007669"/>
    <property type="project" value="UniProtKB-EC"/>
</dbReference>
<dbReference type="PANTHER" id="PTHR45444:SF3">
    <property type="entry name" value="XANTHINE DEHYDROGENASE"/>
    <property type="match status" value="1"/>
</dbReference>
<dbReference type="Pfam" id="PF03450">
    <property type="entry name" value="CO_deh_flav_C"/>
    <property type="match status" value="1"/>
</dbReference>
<keyword evidence="7" id="KW-1185">Reference proteome</keyword>
<reference evidence="7" key="1">
    <citation type="journal article" date="2012" name="J. Bacteriol.">
        <title>Genome sequence of the haloalkaliphilic methanotrophic bacterium Methylomicrobium alcaliphilum 20Z.</title>
        <authorList>
            <person name="Vuilleumier S."/>
            <person name="Khmelenina V.N."/>
            <person name="Bringel F."/>
            <person name="Reshetnikov A.S."/>
            <person name="Lajus A."/>
            <person name="Mangenot S."/>
            <person name="Rouy Z."/>
            <person name="Op den Camp H.J."/>
            <person name="Jetten M.S."/>
            <person name="Dispirito A.A."/>
            <person name="Dunfield P."/>
            <person name="Klotz M.G."/>
            <person name="Semrau J.D."/>
            <person name="Stein L.Y."/>
            <person name="Barbe V."/>
            <person name="Medigue C."/>
            <person name="Trotsenko Y.A."/>
            <person name="Kalyuzhnaya M.G."/>
        </authorList>
    </citation>
    <scope>NUCLEOTIDE SEQUENCE [LARGE SCALE GENOMIC DNA]</scope>
    <source>
        <strain evidence="7">DSM 19304 / NCIMB 14124 / VKM B-2133 / 20Z</strain>
    </source>
</reference>
<evidence type="ECO:0000256" key="2">
    <source>
        <dbReference type="ARBA" id="ARBA00022723"/>
    </source>
</evidence>
<dbReference type="AlphaFoldDB" id="G4SXT1"/>
<dbReference type="PROSITE" id="PS00197">
    <property type="entry name" value="2FE2S_FER_1"/>
    <property type="match status" value="1"/>
</dbReference>
<dbReference type="EC" id="1.17.1.4" evidence="6"/>
<dbReference type="Pfam" id="PF00941">
    <property type="entry name" value="FAD_binding_5"/>
    <property type="match status" value="1"/>
</dbReference>
<dbReference type="PATRIC" id="fig|271065.3.peg.1473"/>
<dbReference type="InterPro" id="IPR016166">
    <property type="entry name" value="FAD-bd_PCMH"/>
</dbReference>
<evidence type="ECO:0000259" key="5">
    <source>
        <dbReference type="PROSITE" id="PS51387"/>
    </source>
</evidence>
<dbReference type="RefSeq" id="WP_014147920.1">
    <property type="nucleotide sequence ID" value="NC_016112.1"/>
</dbReference>
<evidence type="ECO:0000256" key="3">
    <source>
        <dbReference type="ARBA" id="ARBA00022827"/>
    </source>
</evidence>
<dbReference type="InterPro" id="IPR016169">
    <property type="entry name" value="FAD-bd_PCMH_sub2"/>
</dbReference>
<dbReference type="GO" id="GO:0051537">
    <property type="term" value="F:2 iron, 2 sulfur cluster binding"/>
    <property type="evidence" value="ECO:0007669"/>
    <property type="project" value="InterPro"/>
</dbReference>
<evidence type="ECO:0000256" key="4">
    <source>
        <dbReference type="ARBA" id="ARBA00023004"/>
    </source>
</evidence>
<dbReference type="InterPro" id="IPR002888">
    <property type="entry name" value="2Fe-2S-bd"/>
</dbReference>
<dbReference type="Proteomes" id="UP000008315">
    <property type="component" value="Chromosome"/>
</dbReference>
<protein>
    <submittedName>
        <fullName evidence="6">Xanthine dehydrogenase, iron-sulfur cluster and FAD-binding subunit</fullName>
        <ecNumber evidence="6">1.17.1.4</ecNumber>
    </submittedName>
</protein>
<dbReference type="InterPro" id="IPR036318">
    <property type="entry name" value="FAD-bd_PCMH-like_sf"/>
</dbReference>
<dbReference type="InterPro" id="IPR002346">
    <property type="entry name" value="Mopterin_DH_FAD-bd"/>
</dbReference>
<dbReference type="GO" id="GO:0071949">
    <property type="term" value="F:FAD binding"/>
    <property type="evidence" value="ECO:0007669"/>
    <property type="project" value="InterPro"/>
</dbReference>
<keyword evidence="4" id="KW-0408">Iron</keyword>
<keyword evidence="2" id="KW-0479">Metal-binding</keyword>
<dbReference type="InterPro" id="IPR006058">
    <property type="entry name" value="2Fe2S_fd_BS"/>
</dbReference>
<dbReference type="Gene3D" id="3.30.465.10">
    <property type="match status" value="1"/>
</dbReference>
<dbReference type="KEGG" id="mah:MEALZ_1437"/>
<dbReference type="SUPFAM" id="SSF54292">
    <property type="entry name" value="2Fe-2S ferredoxin-like"/>
    <property type="match status" value="1"/>
</dbReference>
<evidence type="ECO:0000313" key="7">
    <source>
        <dbReference type="Proteomes" id="UP000008315"/>
    </source>
</evidence>
<feature type="domain" description="FAD-binding PCMH-type" evidence="5">
    <location>
        <begin position="168"/>
        <end position="350"/>
    </location>
</feature>
<evidence type="ECO:0000313" key="6">
    <source>
        <dbReference type="EMBL" id="CCE23125.1"/>
    </source>
</evidence>
<dbReference type="GO" id="GO:0005506">
    <property type="term" value="F:iron ion binding"/>
    <property type="evidence" value="ECO:0007669"/>
    <property type="project" value="InterPro"/>
</dbReference>
<organism evidence="6 7">
    <name type="scientific">Methylotuvimicrobium alcaliphilum (strain DSM 19304 / NCIMB 14124 / VKM B-2133 / 20Z)</name>
    <name type="common">Methylomicrobium alcaliphilum</name>
    <dbReference type="NCBI Taxonomy" id="1091494"/>
    <lineage>
        <taxon>Bacteria</taxon>
        <taxon>Pseudomonadati</taxon>
        <taxon>Pseudomonadota</taxon>
        <taxon>Gammaproteobacteria</taxon>
        <taxon>Methylococcales</taxon>
        <taxon>Methylococcaceae</taxon>
        <taxon>Methylotuvimicrobium</taxon>
    </lineage>
</organism>
<dbReference type="InterPro" id="IPR036010">
    <property type="entry name" value="2Fe-2S_ferredoxin-like_sf"/>
</dbReference>
<dbReference type="HOGENOM" id="CLU_001681_9_0_6"/>
<dbReference type="Gene3D" id="1.10.150.120">
    <property type="entry name" value="[2Fe-2S]-binding domain"/>
    <property type="match status" value="1"/>
</dbReference>
<dbReference type="EMBL" id="FO082060">
    <property type="protein sequence ID" value="CCE23125.1"/>
    <property type="molecule type" value="Genomic_DNA"/>
</dbReference>
<keyword evidence="3" id="KW-0274">FAD</keyword>
<dbReference type="Pfam" id="PF01799">
    <property type="entry name" value="Fer2_2"/>
    <property type="match status" value="1"/>
</dbReference>
<proteinExistence type="predicted"/>